<reference evidence="3" key="1">
    <citation type="submission" date="2019-11" db="EMBL/GenBank/DDBJ databases">
        <title>Description of Pedobacter sp. LMG 31464T.</title>
        <authorList>
            <person name="Carlier A."/>
            <person name="Qi S."/>
            <person name="Vandamme P."/>
        </authorList>
    </citation>
    <scope>NUCLEOTIDE SEQUENCE</scope>
    <source>
        <strain evidence="3">LMG 31464</strain>
    </source>
</reference>
<dbReference type="Proteomes" id="UP000601055">
    <property type="component" value="Unassembled WGS sequence"/>
</dbReference>
<keyword evidence="1" id="KW-0175">Coiled coil</keyword>
<evidence type="ECO:0000256" key="1">
    <source>
        <dbReference type="SAM" id="Coils"/>
    </source>
</evidence>
<protein>
    <recommendedName>
        <fullName evidence="2">NERD domain-containing protein</fullName>
    </recommendedName>
</protein>
<feature type="coiled-coil region" evidence="1">
    <location>
        <begin position="58"/>
        <end position="100"/>
    </location>
</feature>
<feature type="domain" description="NERD" evidence="2">
    <location>
        <begin position="188"/>
        <end position="300"/>
    </location>
</feature>
<evidence type="ECO:0000259" key="2">
    <source>
        <dbReference type="PROSITE" id="PS50965"/>
    </source>
</evidence>
<dbReference type="EMBL" id="WNXD01000002">
    <property type="protein sequence ID" value="MBB2147241.1"/>
    <property type="molecule type" value="Genomic_DNA"/>
</dbReference>
<gene>
    <name evidence="3" type="ORF">GM921_17200</name>
</gene>
<comment type="caution">
    <text evidence="3">The sequence shown here is derived from an EMBL/GenBank/DDBJ whole genome shotgun (WGS) entry which is preliminary data.</text>
</comment>
<keyword evidence="4" id="KW-1185">Reference proteome</keyword>
<dbReference type="InterPro" id="IPR011528">
    <property type="entry name" value="NERD"/>
</dbReference>
<dbReference type="Pfam" id="PF08378">
    <property type="entry name" value="NERD"/>
    <property type="match status" value="1"/>
</dbReference>
<evidence type="ECO:0000313" key="3">
    <source>
        <dbReference type="EMBL" id="MBB2147241.1"/>
    </source>
</evidence>
<dbReference type="PROSITE" id="PS50965">
    <property type="entry name" value="NERD"/>
    <property type="match status" value="1"/>
</dbReference>
<organism evidence="3 4">
    <name type="scientific">Pedobacter planticolens</name>
    <dbReference type="NCBI Taxonomy" id="2679964"/>
    <lineage>
        <taxon>Bacteria</taxon>
        <taxon>Pseudomonadati</taxon>
        <taxon>Bacteroidota</taxon>
        <taxon>Sphingobacteriia</taxon>
        <taxon>Sphingobacteriales</taxon>
        <taxon>Sphingobacteriaceae</taxon>
        <taxon>Pedobacter</taxon>
    </lineage>
</organism>
<dbReference type="AlphaFoldDB" id="A0A923IWK1"/>
<evidence type="ECO:0000313" key="4">
    <source>
        <dbReference type="Proteomes" id="UP000601055"/>
    </source>
</evidence>
<name>A0A923IWK1_9SPHI</name>
<proteinExistence type="predicted"/>
<accession>A0A923IWK1</accession>
<sequence>MCKTYNMIGSLATLKSHLEANNIHDFKSLKEVIGFQSSYPTFRQQLISTHEKLIEQEKNILNTDLQQLNITIEAQKQQVEQRLISEIDKLKQQLSFLTNDRSINLFQKLTKNFRQWNCKRQLRYKEQNFDIEVIKSINELVDIRQVKNERYQFITSQFNVAVEESSQAALSEIERKKSVIDSLNNFIYGAFGEQKVVKTLEVLSDEYFLINDFDVSFSPAIYNRQENDYIKSIQIDHLLVAPSGIFLIETKNWSEKSLENLSLRSPIQQIKRTNFVLFKLLNNEISNFSLRLDKHHWGDKKISIKNLIVLTNTKPKEEFQYVKILTLNELLSYINYFKPIFSSMETRRIAEFLLEINDQKTIETNNKY</sequence>